<evidence type="ECO:0000256" key="3">
    <source>
        <dbReference type="ARBA" id="ARBA00007185"/>
    </source>
</evidence>
<dbReference type="InterPro" id="IPR001030">
    <property type="entry name" value="Acoase/IPM_deHydtase_lsu_aba"/>
</dbReference>
<evidence type="ECO:0000256" key="5">
    <source>
        <dbReference type="ARBA" id="ARBA00019378"/>
    </source>
</evidence>
<evidence type="ECO:0000256" key="1">
    <source>
        <dbReference type="ARBA" id="ARBA00001966"/>
    </source>
</evidence>
<dbReference type="SUPFAM" id="SSF53732">
    <property type="entry name" value="Aconitase iron-sulfur domain"/>
    <property type="match status" value="1"/>
</dbReference>
<comment type="pathway">
    <text evidence="2">Carbohydrate metabolism; tricarboxylic acid cycle; isocitrate from oxaloacetate: step 2/2.</text>
</comment>
<keyword evidence="6" id="KW-0816">Tricarboxylic acid cycle</keyword>
<evidence type="ECO:0000256" key="6">
    <source>
        <dbReference type="ARBA" id="ARBA00022532"/>
    </source>
</evidence>
<comment type="catalytic activity">
    <reaction evidence="12">
        <text>citrate = D-threo-isocitrate</text>
        <dbReference type="Rhea" id="RHEA:10336"/>
        <dbReference type="ChEBI" id="CHEBI:15562"/>
        <dbReference type="ChEBI" id="CHEBI:16947"/>
        <dbReference type="EC" id="4.2.1.3"/>
    </reaction>
</comment>
<dbReference type="NCBIfam" id="TIGR01340">
    <property type="entry name" value="aconitase_mito"/>
    <property type="match status" value="1"/>
</dbReference>
<reference evidence="19" key="1">
    <citation type="journal article" date="2019" name="Int. J. Syst. Evol. Microbiol.">
        <title>The Global Catalogue of Microorganisms (GCM) 10K type strain sequencing project: providing services to taxonomists for standard genome sequencing and annotation.</title>
        <authorList>
            <consortium name="The Broad Institute Genomics Platform"/>
            <consortium name="The Broad Institute Genome Sequencing Center for Infectious Disease"/>
            <person name="Wu L."/>
            <person name="Ma J."/>
        </authorList>
    </citation>
    <scope>NUCLEOTIDE SEQUENCE [LARGE SCALE GENOMIC DNA]</scope>
    <source>
        <strain evidence="19">JCM 32105</strain>
    </source>
</reference>
<gene>
    <name evidence="18" type="ORF">GCM10023093_22530</name>
</gene>
<evidence type="ECO:0000313" key="19">
    <source>
        <dbReference type="Proteomes" id="UP001500067"/>
    </source>
</evidence>
<proteinExistence type="inferred from homology"/>
<dbReference type="EC" id="4.2.1.3" evidence="4"/>
<dbReference type="PANTHER" id="PTHR43160">
    <property type="entry name" value="ACONITATE HYDRATASE B"/>
    <property type="match status" value="1"/>
</dbReference>
<dbReference type="Gene3D" id="3.30.499.10">
    <property type="entry name" value="Aconitase, domain 3"/>
    <property type="match status" value="2"/>
</dbReference>
<evidence type="ECO:0000313" key="18">
    <source>
        <dbReference type="EMBL" id="GAA4467168.1"/>
    </source>
</evidence>
<keyword evidence="19" id="KW-1185">Reference proteome</keyword>
<feature type="domain" description="Aconitase/3-isopropylmalate dehydratase large subunit alpha/beta/alpha" evidence="16">
    <location>
        <begin position="34"/>
        <end position="476"/>
    </location>
</feature>
<evidence type="ECO:0000256" key="9">
    <source>
        <dbReference type="ARBA" id="ARBA00023004"/>
    </source>
</evidence>
<evidence type="ECO:0000256" key="4">
    <source>
        <dbReference type="ARBA" id="ARBA00012926"/>
    </source>
</evidence>
<dbReference type="PANTHER" id="PTHR43160:SF3">
    <property type="entry name" value="ACONITATE HYDRATASE, MITOCHONDRIAL"/>
    <property type="match status" value="1"/>
</dbReference>
<dbReference type="Pfam" id="PF00330">
    <property type="entry name" value="Aconitase"/>
    <property type="match status" value="1"/>
</dbReference>
<evidence type="ECO:0000256" key="13">
    <source>
        <dbReference type="ARBA" id="ARBA00029682"/>
    </source>
</evidence>
<dbReference type="SUPFAM" id="SSF52016">
    <property type="entry name" value="LeuD/IlvD-like"/>
    <property type="match status" value="1"/>
</dbReference>
<protein>
    <recommendedName>
        <fullName evidence="5">Aconitate hydratase A</fullName>
        <ecNumber evidence="4">4.2.1.3</ecNumber>
    </recommendedName>
    <alternativeName>
        <fullName evidence="13">Citrate hydro-lyase</fullName>
    </alternativeName>
    <alternativeName>
        <fullName evidence="15">Iron-responsive protein-like</fullName>
    </alternativeName>
    <alternativeName>
        <fullName evidence="14">RNA-binding protein</fullName>
    </alternativeName>
</protein>
<dbReference type="Gene3D" id="3.40.1060.10">
    <property type="entry name" value="Aconitase, Domain 2"/>
    <property type="match status" value="1"/>
</dbReference>
<dbReference type="CDD" id="cd01584">
    <property type="entry name" value="AcnA_Mitochondrial"/>
    <property type="match status" value="1"/>
</dbReference>
<evidence type="ECO:0000256" key="11">
    <source>
        <dbReference type="ARBA" id="ARBA00023239"/>
    </source>
</evidence>
<name>A0ABP8NK42_9BACT</name>
<evidence type="ECO:0000256" key="8">
    <source>
        <dbReference type="ARBA" id="ARBA00022946"/>
    </source>
</evidence>
<evidence type="ECO:0000256" key="2">
    <source>
        <dbReference type="ARBA" id="ARBA00004717"/>
    </source>
</evidence>
<evidence type="ECO:0000259" key="17">
    <source>
        <dbReference type="Pfam" id="PF00694"/>
    </source>
</evidence>
<sequence length="754" mass="81399">MAFDIELIRKVYKELPGKVAAARAILGRPLTLAEKVLYSHSYEPANAAYVRGKDYVNFAPDRVAMQDATAQMALLQFSTCGRAKVAVPSTVHCDHLIQAKVGAAADLATAVDVNKEVYDFLASISNKYGIGFWRAGAGIIHQVVLENYAFPGGMMIGTDSHTPNAGGLGMIAIGVGGADAVDVMAGLPWELKMPKLIGVKLTGKMSGWTSAKDIILRVAGILTVKGGTGAIVEYFGDGADSLSCTGKATICNMGAEIGATCSMFAYDEKMADYLRGTNRADVAELANAVIADLRPDQEVYDNPSAYYDQLIEINLDELEPYVNGPFTPDLATPISKMADAVRENGWPDAVEVALIGSCTNSSYEDISRAAYIAENAMSKGLKAKSEYTITPGSEMVRYTIERDGFLGTFDKMGGVVLANACGPCIGQWARHVNDPAKKNTIVTSFNRNFAKRNDGLSSTHAFVASPEIVTAFAISGSLSFNPLKDKLMNDKGEEVMLDEPKGYEMPPRGFDVEDPGYDAPAADGSNVQVIVSPTSDRLQLLEPFAAWNGLNYHGLRLLIKAFGKCTTDHISMAGPWLKYRGHLDNISNNMLIGAVNAFNMDTNKVKNQLTGAYDEVPKVQRAYKAAGIGSIVVGDENYGEGSSREHAAMEPRHLGVNVILVKSFARIHETNLKKQGMLAITFNDKADYDKIQEDDTIDVIGLTTFAPGVQLTVVLNHADGTTDEMIVNHTYNEQQIEWFRAGGALNVIRAEFAK</sequence>
<feature type="domain" description="Aconitase A/isopropylmalate dehydratase small subunit swivel" evidence="17">
    <location>
        <begin position="558"/>
        <end position="684"/>
    </location>
</feature>
<dbReference type="EMBL" id="BAABFA010000015">
    <property type="protein sequence ID" value="GAA4467168.1"/>
    <property type="molecule type" value="Genomic_DNA"/>
</dbReference>
<dbReference type="InterPro" id="IPR015932">
    <property type="entry name" value="Aconitase_dom2"/>
</dbReference>
<dbReference type="Gene3D" id="3.20.19.10">
    <property type="entry name" value="Aconitase, domain 4"/>
    <property type="match status" value="1"/>
</dbReference>
<evidence type="ECO:0000256" key="12">
    <source>
        <dbReference type="ARBA" id="ARBA00023501"/>
    </source>
</evidence>
<evidence type="ECO:0000256" key="10">
    <source>
        <dbReference type="ARBA" id="ARBA00023014"/>
    </source>
</evidence>
<dbReference type="Proteomes" id="UP001500067">
    <property type="component" value="Unassembled WGS sequence"/>
</dbReference>
<keyword evidence="8" id="KW-0809">Transit peptide</keyword>
<keyword evidence="7" id="KW-0479">Metal-binding</keyword>
<dbReference type="InterPro" id="IPR036008">
    <property type="entry name" value="Aconitase_4Fe-4S_dom"/>
</dbReference>
<dbReference type="InterPro" id="IPR050926">
    <property type="entry name" value="Aconitase/IPM_isomerase"/>
</dbReference>
<keyword evidence="10" id="KW-0411">Iron-sulfur</keyword>
<comment type="similarity">
    <text evidence="3">Belongs to the aconitase/IPM isomerase family.</text>
</comment>
<keyword evidence="9" id="KW-0408">Iron</keyword>
<evidence type="ECO:0000256" key="15">
    <source>
        <dbReference type="ARBA" id="ARBA00031977"/>
    </source>
</evidence>
<dbReference type="InterPro" id="IPR015931">
    <property type="entry name" value="Acnase/IPM_dHydase_lsu_aba_1/3"/>
</dbReference>
<accession>A0ABP8NK42</accession>
<evidence type="ECO:0000256" key="14">
    <source>
        <dbReference type="ARBA" id="ARBA00031081"/>
    </source>
</evidence>
<dbReference type="RefSeq" id="WP_345083225.1">
    <property type="nucleotide sequence ID" value="NZ_BAABFA010000015.1"/>
</dbReference>
<dbReference type="PROSITE" id="PS01244">
    <property type="entry name" value="ACONITASE_2"/>
    <property type="match status" value="1"/>
</dbReference>
<keyword evidence="11" id="KW-0456">Lyase</keyword>
<comment type="cofactor">
    <cofactor evidence="1">
        <name>[4Fe-4S] cluster</name>
        <dbReference type="ChEBI" id="CHEBI:49883"/>
    </cofactor>
</comment>
<dbReference type="InterPro" id="IPR000573">
    <property type="entry name" value="AconitaseA/IPMdHydase_ssu_swvl"/>
</dbReference>
<comment type="caution">
    <text evidence="18">The sequence shown here is derived from an EMBL/GenBank/DDBJ whole genome shotgun (WGS) entry which is preliminary data.</text>
</comment>
<evidence type="ECO:0000259" key="16">
    <source>
        <dbReference type="Pfam" id="PF00330"/>
    </source>
</evidence>
<dbReference type="InterPro" id="IPR006248">
    <property type="entry name" value="Aconitase_mito-like"/>
</dbReference>
<dbReference type="Pfam" id="PF00694">
    <property type="entry name" value="Aconitase_C"/>
    <property type="match status" value="1"/>
</dbReference>
<dbReference type="NCBIfam" id="NF005558">
    <property type="entry name" value="PRK07229.1"/>
    <property type="match status" value="1"/>
</dbReference>
<evidence type="ECO:0000256" key="7">
    <source>
        <dbReference type="ARBA" id="ARBA00022723"/>
    </source>
</evidence>
<dbReference type="PROSITE" id="PS00450">
    <property type="entry name" value="ACONITASE_1"/>
    <property type="match status" value="1"/>
</dbReference>
<organism evidence="18 19">
    <name type="scientific">Nemorincola caseinilytica</name>
    <dbReference type="NCBI Taxonomy" id="2054315"/>
    <lineage>
        <taxon>Bacteria</taxon>
        <taxon>Pseudomonadati</taxon>
        <taxon>Bacteroidota</taxon>
        <taxon>Chitinophagia</taxon>
        <taxon>Chitinophagales</taxon>
        <taxon>Chitinophagaceae</taxon>
        <taxon>Nemorincola</taxon>
    </lineage>
</organism>
<dbReference type="InterPro" id="IPR018136">
    <property type="entry name" value="Aconitase_4Fe-4S_BS"/>
</dbReference>
<dbReference type="PRINTS" id="PR00415">
    <property type="entry name" value="ACONITASE"/>
</dbReference>
<dbReference type="InterPro" id="IPR015928">
    <property type="entry name" value="Aconitase/3IPM_dehydase_swvl"/>
</dbReference>